<dbReference type="OrthoDB" id="389749at2"/>
<keyword evidence="1" id="KW-1133">Transmembrane helix</keyword>
<keyword evidence="3" id="KW-1185">Reference proteome</keyword>
<organism evidence="2 3">
    <name type="scientific">Spiroplasma tabanidicola</name>
    <dbReference type="NCBI Taxonomy" id="324079"/>
    <lineage>
        <taxon>Bacteria</taxon>
        <taxon>Bacillati</taxon>
        <taxon>Mycoplasmatota</taxon>
        <taxon>Mollicutes</taxon>
        <taxon>Entomoplasmatales</taxon>
        <taxon>Spiroplasmataceae</taxon>
        <taxon>Spiroplasma</taxon>
    </lineage>
</organism>
<sequence length="308" mass="34310">MKAVRNWRFVIFLFIDLMAILVMPFLVIAKIDTGWVVSYTIHNLQTLDILNIMFALLYLTFSIVANCTKDKVMKVFGGINVVASLIFILIIGMYCFADLTSNSSRIMFGIMLMIFVAVDIILTILSTAVNLQATTIIQQVGNGAYANSDISSVPMPMINNVEIQDSTALKARIHQMQGGLSKSYDEAIDEIEKTGYLNGIKVGLDLNDSDDAVKIKPLSIEEARAQNIVPQEVLQPKKENNSFYETEQINTVQQFQNAKNDFLDEDPLASIYNNEDYDSISSTSLSRKDSGLAGGFKYLAKKRDDSSH</sequence>
<keyword evidence="1" id="KW-0812">Transmembrane</keyword>
<evidence type="ECO:0000256" key="1">
    <source>
        <dbReference type="SAM" id="Phobius"/>
    </source>
</evidence>
<accession>A0A6I6CCD7</accession>
<feature type="transmembrane region" description="Helical" evidence="1">
    <location>
        <begin position="49"/>
        <end position="68"/>
    </location>
</feature>
<protein>
    <recommendedName>
        <fullName evidence="4">Transmembrane protein</fullName>
    </recommendedName>
</protein>
<dbReference type="KEGG" id="stab:STABA_v1c02680"/>
<feature type="transmembrane region" description="Helical" evidence="1">
    <location>
        <begin position="75"/>
        <end position="94"/>
    </location>
</feature>
<evidence type="ECO:0008006" key="4">
    <source>
        <dbReference type="Google" id="ProtNLM"/>
    </source>
</evidence>
<dbReference type="EMBL" id="CP046276">
    <property type="protein sequence ID" value="QGS51634.1"/>
    <property type="molecule type" value="Genomic_DNA"/>
</dbReference>
<reference evidence="2 3" key="1">
    <citation type="submission" date="2019-11" db="EMBL/GenBank/DDBJ databases">
        <title>Complete genome sequence of Spiroplasma tabanidicola TAUS-1 (DSM 22603).</title>
        <authorList>
            <person name="Huang C.-T."/>
            <person name="Lin Y.-C."/>
            <person name="Kuo C.-H."/>
        </authorList>
    </citation>
    <scope>NUCLEOTIDE SEQUENCE [LARGE SCALE GENOMIC DNA]</scope>
    <source>
        <strain evidence="2 3">TAUS-1</strain>
    </source>
</reference>
<evidence type="ECO:0000313" key="2">
    <source>
        <dbReference type="EMBL" id="QGS51634.1"/>
    </source>
</evidence>
<dbReference type="AlphaFoldDB" id="A0A6I6CCD7"/>
<dbReference type="Proteomes" id="UP000424468">
    <property type="component" value="Chromosome"/>
</dbReference>
<dbReference type="RefSeq" id="WP_156005799.1">
    <property type="nucleotide sequence ID" value="NZ_CP046276.1"/>
</dbReference>
<evidence type="ECO:0000313" key="3">
    <source>
        <dbReference type="Proteomes" id="UP000424468"/>
    </source>
</evidence>
<keyword evidence="1" id="KW-0472">Membrane</keyword>
<feature type="transmembrane region" description="Helical" evidence="1">
    <location>
        <begin position="106"/>
        <end position="129"/>
    </location>
</feature>
<gene>
    <name evidence="2" type="ORF">STABA_v1c02680</name>
</gene>
<proteinExistence type="predicted"/>
<name>A0A6I6CCD7_9MOLU</name>
<feature type="transmembrane region" description="Helical" evidence="1">
    <location>
        <begin position="7"/>
        <end position="29"/>
    </location>
</feature>